<dbReference type="PANTHER" id="PTHR30053:SF14">
    <property type="entry name" value="TRANSLATION ELONGATION FACTOR KOW-LIKE DOMAIN-CONTAINING PROTEIN"/>
    <property type="match status" value="1"/>
</dbReference>
<dbReference type="Pfam" id="PF01132">
    <property type="entry name" value="EFP"/>
    <property type="match status" value="1"/>
</dbReference>
<dbReference type="SMART" id="SM00841">
    <property type="entry name" value="Elong-fact-P_C"/>
    <property type="match status" value="1"/>
</dbReference>
<dbReference type="Gene3D" id="2.40.50.140">
    <property type="entry name" value="Nucleic acid-binding proteins"/>
    <property type="match status" value="2"/>
</dbReference>
<dbReference type="InterPro" id="IPR001059">
    <property type="entry name" value="Transl_elong_P/YeiP_cen"/>
</dbReference>
<accession>A0A410H249</accession>
<keyword evidence="6" id="KW-1185">Reference proteome</keyword>
<dbReference type="InterPro" id="IPR012340">
    <property type="entry name" value="NA-bd_OB-fold"/>
</dbReference>
<organism evidence="5 6">
    <name type="scientific">Hydrogenovibrio thermophilus</name>
    <dbReference type="NCBI Taxonomy" id="265883"/>
    <lineage>
        <taxon>Bacteria</taxon>
        <taxon>Pseudomonadati</taxon>
        <taxon>Pseudomonadota</taxon>
        <taxon>Gammaproteobacteria</taxon>
        <taxon>Thiotrichales</taxon>
        <taxon>Piscirickettsiaceae</taxon>
        <taxon>Hydrogenovibrio</taxon>
    </lineage>
</organism>
<dbReference type="InterPro" id="IPR008991">
    <property type="entry name" value="Translation_prot_SH3-like_sf"/>
</dbReference>
<feature type="domain" description="Translation elongation factor P/YeiP central" evidence="4">
    <location>
        <begin position="69"/>
        <end position="124"/>
    </location>
</feature>
<dbReference type="PIRSF" id="PIRSF005901">
    <property type="entry name" value="EF-P"/>
    <property type="match status" value="1"/>
</dbReference>
<keyword evidence="5" id="KW-0251">Elongation factor</keyword>
<gene>
    <name evidence="5" type="primary">yeiP</name>
    <name evidence="5" type="ORF">EPV75_04500</name>
</gene>
<evidence type="ECO:0000256" key="2">
    <source>
        <dbReference type="HAMAP-Rule" id="MF_00646"/>
    </source>
</evidence>
<dbReference type="KEGG" id="htr:EPV75_04500"/>
<reference evidence="5 6" key="1">
    <citation type="journal article" date="2018" name="Environ. Microbiol.">
        <title>Genomes of ubiquitous marine and hypersaline Hydrogenovibrio, Thiomicrorhabdus and Thiomicrospira spp. encode a diversity of mechanisms to sustain chemolithoautotrophy in heterogeneous environments.</title>
        <authorList>
            <person name="Scott K.M."/>
            <person name="Williams J."/>
            <person name="Porter C.M.B."/>
            <person name="Russel S."/>
            <person name="Harmer T.L."/>
            <person name="Paul J.H."/>
            <person name="Antonen K.M."/>
            <person name="Bridges M.K."/>
            <person name="Camper G.J."/>
            <person name="Campla C.K."/>
            <person name="Casella L.G."/>
            <person name="Chase E."/>
            <person name="Conrad J.W."/>
            <person name="Cruz M.C."/>
            <person name="Dunlap D.S."/>
            <person name="Duran L."/>
            <person name="Fahsbender E.M."/>
            <person name="Goldsmith D.B."/>
            <person name="Keeley R.F."/>
            <person name="Kondoff M.R."/>
            <person name="Kussy B.I."/>
            <person name="Lane M.K."/>
            <person name="Lawler S."/>
            <person name="Leigh B.A."/>
            <person name="Lewis C."/>
            <person name="Lostal L.M."/>
            <person name="Marking D."/>
            <person name="Mancera P.A."/>
            <person name="McClenthan E.C."/>
            <person name="McIntyre E.A."/>
            <person name="Mine J.A."/>
            <person name="Modi S."/>
            <person name="Moore B.D."/>
            <person name="Morgan W.A."/>
            <person name="Nelson K.M."/>
            <person name="Nguyen K.N."/>
            <person name="Ogburn N."/>
            <person name="Parrino D.G."/>
            <person name="Pedapudi A.D."/>
            <person name="Pelham R.P."/>
            <person name="Preece A.M."/>
            <person name="Rampersad E.A."/>
            <person name="Richardson J.C."/>
            <person name="Rodgers C.M."/>
            <person name="Schaffer B.L."/>
            <person name="Sheridan N.E."/>
            <person name="Solone M.R."/>
            <person name="Staley Z.R."/>
            <person name="Tabuchi M."/>
            <person name="Waide R.J."/>
            <person name="Wanjugi P.W."/>
            <person name="Young S."/>
            <person name="Clum A."/>
            <person name="Daum C."/>
            <person name="Huntemann M."/>
            <person name="Ivanova N."/>
            <person name="Kyrpides N."/>
            <person name="Mikhailova N."/>
            <person name="Palaniappan K."/>
            <person name="Pillay M."/>
            <person name="Reddy T.B.K."/>
            <person name="Shapiro N."/>
            <person name="Stamatis D."/>
            <person name="Varghese N."/>
            <person name="Woyke T."/>
            <person name="Boden R."/>
            <person name="Freyermuth S.K."/>
            <person name="Kerfeld C.A."/>
        </authorList>
    </citation>
    <scope>NUCLEOTIDE SEQUENCE [LARGE SCALE GENOMIC DNA]</scope>
    <source>
        <strain evidence="5 6">JR-2</strain>
    </source>
</reference>
<dbReference type="GO" id="GO:0003746">
    <property type="term" value="F:translation elongation factor activity"/>
    <property type="evidence" value="ECO:0007669"/>
    <property type="project" value="UniProtKB-UniRule"/>
</dbReference>
<proteinExistence type="inferred from homology"/>
<protein>
    <recommendedName>
        <fullName evidence="2">Elongation factor P-like protein</fullName>
    </recommendedName>
</protein>
<dbReference type="FunFam" id="2.40.50.140:FF:000004">
    <property type="entry name" value="Elongation factor P"/>
    <property type="match status" value="1"/>
</dbReference>
<dbReference type="AlphaFoldDB" id="A0A410H249"/>
<dbReference type="InterPro" id="IPR014722">
    <property type="entry name" value="Rib_uL2_dom2"/>
</dbReference>
<keyword evidence="5" id="KW-0648">Protein biosynthesis</keyword>
<name>A0A410H249_9GAMM</name>
<evidence type="ECO:0000259" key="3">
    <source>
        <dbReference type="SMART" id="SM00841"/>
    </source>
</evidence>
<dbReference type="HAMAP" id="MF_00646">
    <property type="entry name" value="EFP"/>
    <property type="match status" value="1"/>
</dbReference>
<dbReference type="PANTHER" id="PTHR30053">
    <property type="entry name" value="ELONGATION FACTOR P"/>
    <property type="match status" value="1"/>
</dbReference>
<dbReference type="InterPro" id="IPR020599">
    <property type="entry name" value="Transl_elong_fac_P/YeiP"/>
</dbReference>
<feature type="domain" description="Elongation factor P C-terminal" evidence="3">
    <location>
        <begin position="132"/>
        <end position="187"/>
    </location>
</feature>
<evidence type="ECO:0000259" key="4">
    <source>
        <dbReference type="SMART" id="SM01185"/>
    </source>
</evidence>
<sequence length="188" mass="20835">MPKANELKKGMVVEINDQPYVVKTVDCKSPSSRGAATLYKVRFNNVKTGQKLDESFKGDDFLKELDCQRVPVQFSYMDGENYVFMNLQDFSQYTLSPEDLEGQTGYLYEALEGIEALVLDEQVIAIELPIAVALEIVETAPGMKSASATSRTKPATLSTGLEIQIPEYIEPGETVKVNSETGKYMSRA</sequence>
<dbReference type="SUPFAM" id="SSF50104">
    <property type="entry name" value="Translation proteins SH3-like domain"/>
    <property type="match status" value="1"/>
</dbReference>
<evidence type="ECO:0000313" key="5">
    <source>
        <dbReference type="EMBL" id="QAB14982.1"/>
    </source>
</evidence>
<dbReference type="InterPro" id="IPR015365">
    <property type="entry name" value="Elong-fact-P_C"/>
</dbReference>
<dbReference type="Gene3D" id="2.30.30.30">
    <property type="match status" value="1"/>
</dbReference>
<dbReference type="GO" id="GO:0005829">
    <property type="term" value="C:cytosol"/>
    <property type="evidence" value="ECO:0007669"/>
    <property type="project" value="UniProtKB-ARBA"/>
</dbReference>
<evidence type="ECO:0000256" key="1">
    <source>
        <dbReference type="ARBA" id="ARBA00009479"/>
    </source>
</evidence>
<dbReference type="RefSeq" id="WP_029937637.1">
    <property type="nucleotide sequence ID" value="NZ_CP035033.1"/>
</dbReference>
<dbReference type="EMBL" id="CP035033">
    <property type="protein sequence ID" value="QAB14982.1"/>
    <property type="molecule type" value="Genomic_DNA"/>
</dbReference>
<dbReference type="Proteomes" id="UP000285478">
    <property type="component" value="Chromosome"/>
</dbReference>
<dbReference type="NCBIfam" id="NF003392">
    <property type="entry name" value="PRK04542.1"/>
    <property type="match status" value="1"/>
</dbReference>
<dbReference type="Pfam" id="PF08207">
    <property type="entry name" value="EFP_N"/>
    <property type="match status" value="1"/>
</dbReference>
<dbReference type="InterPro" id="IPR011897">
    <property type="entry name" value="Transl_elong_p-like_YeiP"/>
</dbReference>
<evidence type="ECO:0000313" key="6">
    <source>
        <dbReference type="Proteomes" id="UP000285478"/>
    </source>
</evidence>
<comment type="similarity">
    <text evidence="1 2">Belongs to the elongation factor P family.</text>
</comment>
<dbReference type="GO" id="GO:0043043">
    <property type="term" value="P:peptide biosynthetic process"/>
    <property type="evidence" value="ECO:0007669"/>
    <property type="project" value="InterPro"/>
</dbReference>
<dbReference type="Pfam" id="PF09285">
    <property type="entry name" value="Elong-fact-P_C"/>
    <property type="match status" value="1"/>
</dbReference>
<dbReference type="InterPro" id="IPR013185">
    <property type="entry name" value="Transl_elong_KOW-like"/>
</dbReference>
<dbReference type="NCBIfam" id="NF001810">
    <property type="entry name" value="PRK00529.1"/>
    <property type="match status" value="1"/>
</dbReference>
<dbReference type="SMART" id="SM01185">
    <property type="entry name" value="EFP"/>
    <property type="match status" value="1"/>
</dbReference>
<dbReference type="SUPFAM" id="SSF50249">
    <property type="entry name" value="Nucleic acid-binding proteins"/>
    <property type="match status" value="2"/>
</dbReference>